<dbReference type="Pfam" id="PF00106">
    <property type="entry name" value="adh_short"/>
    <property type="match status" value="1"/>
</dbReference>
<dbReference type="Proteomes" id="UP000789901">
    <property type="component" value="Unassembled WGS sequence"/>
</dbReference>
<evidence type="ECO:0000313" key="5">
    <source>
        <dbReference type="Proteomes" id="UP000789901"/>
    </source>
</evidence>
<name>A0ABN7W4Z5_GIGMA</name>
<proteinExistence type="inferred from homology"/>
<comment type="caution">
    <text evidence="4">The sequence shown here is derived from an EMBL/GenBank/DDBJ whole genome shotgun (WGS) entry which is preliminary data.</text>
</comment>
<keyword evidence="5" id="KW-1185">Reference proteome</keyword>
<feature type="non-terminal residue" evidence="4">
    <location>
        <position position="1"/>
    </location>
</feature>
<evidence type="ECO:0000256" key="2">
    <source>
        <dbReference type="ARBA" id="ARBA00022857"/>
    </source>
</evidence>
<comment type="similarity">
    <text evidence="1">Belongs to the short-chain dehydrogenases/reductases (SDR) family.</text>
</comment>
<dbReference type="CDD" id="cd05327">
    <property type="entry name" value="retinol-DH_like_SDR_c_like"/>
    <property type="match status" value="1"/>
</dbReference>
<organism evidence="4 5">
    <name type="scientific">Gigaspora margarita</name>
    <dbReference type="NCBI Taxonomy" id="4874"/>
    <lineage>
        <taxon>Eukaryota</taxon>
        <taxon>Fungi</taxon>
        <taxon>Fungi incertae sedis</taxon>
        <taxon>Mucoromycota</taxon>
        <taxon>Glomeromycotina</taxon>
        <taxon>Glomeromycetes</taxon>
        <taxon>Diversisporales</taxon>
        <taxon>Gigasporaceae</taxon>
        <taxon>Gigaspora</taxon>
    </lineage>
</organism>
<accession>A0ABN7W4Z5</accession>
<dbReference type="InterPro" id="IPR002347">
    <property type="entry name" value="SDR_fam"/>
</dbReference>
<dbReference type="EMBL" id="CAJVQB010030593">
    <property type="protein sequence ID" value="CAG8815776.1"/>
    <property type="molecule type" value="Genomic_DNA"/>
</dbReference>
<evidence type="ECO:0000256" key="3">
    <source>
        <dbReference type="ARBA" id="ARBA00023002"/>
    </source>
</evidence>
<dbReference type="Gene3D" id="3.40.50.720">
    <property type="entry name" value="NAD(P)-binding Rossmann-like Domain"/>
    <property type="match status" value="1"/>
</dbReference>
<sequence>GVRRFDLSSDAINNPDRYIKPLDIVKVKKRSWGTNYNHVSVYLGNDEVCHVWDPDSKSNNKIAIVTGGNAGIGYITCREMARQNAYVFLLGRNMEKGQAAVEKIKSETGNQNVEFLHLNLKGLKSVKECAETFLARNLPLHILINNAGITTNTFSLTEDGIQEEFGVNHVGHFLLTKLLLPKIKASQPARIVNVSSRAHKIVEGVIEFEKLNDPNAQEPPQRYELSKLANVLFTDELNKRYLEGEQIYANSLHPGLAYTNMIKRNDFFLSETYISTSISSEDGAITTLYCATSPEIEEKIIVEEGEKSSYCDDDDLAKRLWEFTENLINEKLSQK</sequence>
<keyword evidence="2" id="KW-0521">NADP</keyword>
<keyword evidence="3" id="KW-0560">Oxidoreductase</keyword>
<evidence type="ECO:0000313" key="4">
    <source>
        <dbReference type="EMBL" id="CAG8815776.1"/>
    </source>
</evidence>
<gene>
    <name evidence="4" type="ORF">GMARGA_LOCUS26370</name>
</gene>
<evidence type="ECO:0000256" key="1">
    <source>
        <dbReference type="ARBA" id="ARBA00006484"/>
    </source>
</evidence>
<protein>
    <submittedName>
        <fullName evidence="4">7074_t:CDS:1</fullName>
    </submittedName>
</protein>
<dbReference type="InterPro" id="IPR036291">
    <property type="entry name" value="NAD(P)-bd_dom_sf"/>
</dbReference>
<reference evidence="4 5" key="1">
    <citation type="submission" date="2021-06" db="EMBL/GenBank/DDBJ databases">
        <authorList>
            <person name="Kallberg Y."/>
            <person name="Tangrot J."/>
            <person name="Rosling A."/>
        </authorList>
    </citation>
    <scope>NUCLEOTIDE SEQUENCE [LARGE SCALE GENOMIC DNA]</scope>
    <source>
        <strain evidence="4 5">120-4 pot B 10/14</strain>
    </source>
</reference>
<dbReference type="PANTHER" id="PTHR24320">
    <property type="entry name" value="RETINOL DEHYDROGENASE"/>
    <property type="match status" value="1"/>
</dbReference>
<dbReference type="SUPFAM" id="SSF51735">
    <property type="entry name" value="NAD(P)-binding Rossmann-fold domains"/>
    <property type="match status" value="1"/>
</dbReference>
<dbReference type="PRINTS" id="PR00081">
    <property type="entry name" value="GDHRDH"/>
</dbReference>
<dbReference type="PANTHER" id="PTHR24320:SF282">
    <property type="entry name" value="WW DOMAIN-CONTAINING OXIDOREDUCTASE"/>
    <property type="match status" value="1"/>
</dbReference>